<evidence type="ECO:0000256" key="1">
    <source>
        <dbReference type="SAM" id="MobiDB-lite"/>
    </source>
</evidence>
<feature type="region of interest" description="Disordered" evidence="1">
    <location>
        <begin position="72"/>
        <end position="108"/>
    </location>
</feature>
<organism evidence="2 3">
    <name type="scientific">Phytophthora oleae</name>
    <dbReference type="NCBI Taxonomy" id="2107226"/>
    <lineage>
        <taxon>Eukaryota</taxon>
        <taxon>Sar</taxon>
        <taxon>Stramenopiles</taxon>
        <taxon>Oomycota</taxon>
        <taxon>Peronosporomycetes</taxon>
        <taxon>Peronosporales</taxon>
        <taxon>Peronosporaceae</taxon>
        <taxon>Phytophthora</taxon>
    </lineage>
</organism>
<proteinExistence type="predicted"/>
<dbReference type="AlphaFoldDB" id="A0ABD3G0K9"/>
<sequence length="108" mass="12464">MECFPLNSRKMWEVFMLHRRTGRGRRDLVHRNLGRWKEYKVLPGVTGNEPPGRAGAPAGRYFRRGREWDLSFIDNNASPSNSSSKRRKKSKHRSPSEATPNDLCQGHS</sequence>
<evidence type="ECO:0000313" key="2">
    <source>
        <dbReference type="EMBL" id="KAL3671999.1"/>
    </source>
</evidence>
<dbReference type="EMBL" id="JBIMZQ010000004">
    <property type="protein sequence ID" value="KAL3671999.1"/>
    <property type="molecule type" value="Genomic_DNA"/>
</dbReference>
<name>A0ABD3G0K9_9STRA</name>
<dbReference type="Proteomes" id="UP001632037">
    <property type="component" value="Unassembled WGS sequence"/>
</dbReference>
<feature type="compositionally biased region" description="Basic residues" evidence="1">
    <location>
        <begin position="84"/>
        <end position="93"/>
    </location>
</feature>
<accession>A0ABD3G0K9</accession>
<protein>
    <submittedName>
        <fullName evidence="2">Uncharacterized protein</fullName>
    </submittedName>
</protein>
<gene>
    <name evidence="2" type="ORF">V7S43_002664</name>
</gene>
<keyword evidence="3" id="KW-1185">Reference proteome</keyword>
<comment type="caution">
    <text evidence="2">The sequence shown here is derived from an EMBL/GenBank/DDBJ whole genome shotgun (WGS) entry which is preliminary data.</text>
</comment>
<evidence type="ECO:0000313" key="3">
    <source>
        <dbReference type="Proteomes" id="UP001632037"/>
    </source>
</evidence>
<reference evidence="2 3" key="1">
    <citation type="submission" date="2024-09" db="EMBL/GenBank/DDBJ databases">
        <title>Genome sequencing and assembly of Phytophthora oleae, isolate VK10A, causative agent of rot of olive drupes.</title>
        <authorList>
            <person name="Conti Taguali S."/>
            <person name="Riolo M."/>
            <person name="La Spada F."/>
            <person name="Cacciola S.O."/>
            <person name="Dionisio G."/>
        </authorList>
    </citation>
    <scope>NUCLEOTIDE SEQUENCE [LARGE SCALE GENOMIC DNA]</scope>
    <source>
        <strain evidence="2 3">VK10A</strain>
    </source>
</reference>